<dbReference type="AlphaFoldDB" id="C0NMQ1"/>
<dbReference type="Proteomes" id="UP000001631">
    <property type="component" value="Unassembled WGS sequence"/>
</dbReference>
<dbReference type="RefSeq" id="XP_045287630.1">
    <property type="nucleotide sequence ID" value="XM_045431077.1"/>
</dbReference>
<accession>C0NMQ1</accession>
<reference evidence="1" key="1">
    <citation type="submission" date="2009-02" db="EMBL/GenBank/DDBJ databases">
        <title>The Genome Sequence of Ajellomyces capsulatus strain G186AR.</title>
        <authorList>
            <consortium name="The Broad Institute Genome Sequencing Platform"/>
            <person name="Champion M."/>
            <person name="Cuomo C."/>
            <person name="Ma L.-J."/>
            <person name="Henn M.R."/>
            <person name="Sil A."/>
            <person name="Goldman B."/>
            <person name="Young S.K."/>
            <person name="Kodira C.D."/>
            <person name="Zeng Q."/>
            <person name="Koehrsen M."/>
            <person name="Alvarado L."/>
            <person name="Berlin A."/>
            <person name="Borenstein D."/>
            <person name="Chen Z."/>
            <person name="Engels R."/>
            <person name="Freedman E."/>
            <person name="Gellesch M."/>
            <person name="Goldberg J."/>
            <person name="Griggs A."/>
            <person name="Gujja S."/>
            <person name="Heiman D."/>
            <person name="Hepburn T."/>
            <person name="Howarth C."/>
            <person name="Jen D."/>
            <person name="Larson L."/>
            <person name="Lewis B."/>
            <person name="Mehta T."/>
            <person name="Park D."/>
            <person name="Pearson M."/>
            <person name="Roberts A."/>
            <person name="Saif S."/>
            <person name="Shea T."/>
            <person name="Shenoy N."/>
            <person name="Sisk P."/>
            <person name="Stolte C."/>
            <person name="Sykes S."/>
            <person name="Walk T."/>
            <person name="White J."/>
            <person name="Yandava C."/>
            <person name="Klein B."/>
            <person name="McEwen J.G."/>
            <person name="Puccia R."/>
            <person name="Goldman G.H."/>
            <person name="Felipe M.S."/>
            <person name="Nino-Vega G."/>
            <person name="San-Blas G."/>
            <person name="Taylor J."/>
            <person name="Mendoza L."/>
            <person name="Galagan J."/>
            <person name="Nusbaum C."/>
            <person name="Birren B."/>
        </authorList>
    </citation>
    <scope>NUCLEOTIDE SEQUENCE</scope>
    <source>
        <strain evidence="1">G186AR</strain>
    </source>
</reference>
<name>C0NMQ1_AJECG</name>
<dbReference type="EMBL" id="GG663367">
    <property type="protein sequence ID" value="EEH07149.1"/>
    <property type="molecule type" value="Genomic_DNA"/>
</dbReference>
<proteinExistence type="predicted"/>
<protein>
    <submittedName>
        <fullName evidence="1">Uncharacterized protein</fullName>
    </submittedName>
</protein>
<keyword evidence="2" id="KW-1185">Reference proteome</keyword>
<gene>
    <name evidence="1" type="ORF">HCBG_04028</name>
</gene>
<dbReference type="InParanoid" id="C0NMQ1"/>
<sequence>MADLHMCVYSATRGEGSVGGSCQDVLCKHQSFCGIATPSSPSPSQFLDPRTPYPVTDNEACARLALLGAPPMPQVLRPAIGPFHCSASVGGSHAGLGDKYI</sequence>
<evidence type="ECO:0000313" key="1">
    <source>
        <dbReference type="EMBL" id="EEH07149.1"/>
    </source>
</evidence>
<organism evidence="1 2">
    <name type="scientific">Ajellomyces capsulatus (strain G186AR / H82 / ATCC MYA-2454 / RMSCC 2432)</name>
    <name type="common">Darling's disease fungus</name>
    <name type="synonym">Histoplasma capsulatum</name>
    <dbReference type="NCBI Taxonomy" id="447093"/>
    <lineage>
        <taxon>Eukaryota</taxon>
        <taxon>Fungi</taxon>
        <taxon>Dikarya</taxon>
        <taxon>Ascomycota</taxon>
        <taxon>Pezizomycotina</taxon>
        <taxon>Eurotiomycetes</taxon>
        <taxon>Eurotiomycetidae</taxon>
        <taxon>Onygenales</taxon>
        <taxon>Ajellomycetaceae</taxon>
        <taxon>Histoplasma</taxon>
    </lineage>
</organism>
<dbReference type="GeneID" id="69037044"/>
<dbReference type="HOGENOM" id="CLU_2290856_0_0_1"/>
<evidence type="ECO:0000313" key="2">
    <source>
        <dbReference type="Proteomes" id="UP000001631"/>
    </source>
</evidence>